<dbReference type="PANTHER" id="PTHR32119:SF2">
    <property type="entry name" value="OROTIDINE 5'-PHOSPHATE DECARBOXYLASE"/>
    <property type="match status" value="1"/>
</dbReference>
<feature type="active site" description="For OMPdecase activity" evidence="10">
    <location>
        <position position="114"/>
    </location>
</feature>
<dbReference type="OrthoDB" id="10263753at2759"/>
<feature type="binding site" evidence="11">
    <location>
        <position position="276"/>
    </location>
    <ligand>
        <name>substrate</name>
    </ligand>
</feature>
<organism evidence="14 15">
    <name type="scientific">Lineolata rhizophorae</name>
    <dbReference type="NCBI Taxonomy" id="578093"/>
    <lineage>
        <taxon>Eukaryota</taxon>
        <taxon>Fungi</taxon>
        <taxon>Dikarya</taxon>
        <taxon>Ascomycota</taxon>
        <taxon>Pezizomycotina</taxon>
        <taxon>Dothideomycetes</taxon>
        <taxon>Dothideomycetes incertae sedis</taxon>
        <taxon>Lineolatales</taxon>
        <taxon>Lineolataceae</taxon>
        <taxon>Lineolata</taxon>
    </lineage>
</organism>
<dbReference type="Pfam" id="PF00215">
    <property type="entry name" value="OMPdecase"/>
    <property type="match status" value="1"/>
</dbReference>
<dbReference type="FunFam" id="3.20.20.70:FF:000606">
    <property type="match status" value="1"/>
</dbReference>
<keyword evidence="6" id="KW-0665">Pyrimidine biosynthesis</keyword>
<dbReference type="AlphaFoldDB" id="A0A6A6PD07"/>
<gene>
    <name evidence="14" type="ORF">BDY21DRAFT_312552</name>
</gene>
<evidence type="ECO:0000256" key="7">
    <source>
        <dbReference type="ARBA" id="ARBA00023239"/>
    </source>
</evidence>
<dbReference type="InterPro" id="IPR014732">
    <property type="entry name" value="OMPdecase"/>
</dbReference>
<dbReference type="GO" id="GO:0004590">
    <property type="term" value="F:orotidine-5'-phosphate decarboxylase activity"/>
    <property type="evidence" value="ECO:0007669"/>
    <property type="project" value="UniProtKB-EC"/>
</dbReference>
<dbReference type="GO" id="GO:0006207">
    <property type="term" value="P:'de novo' pyrimidine nucleobase biosynthetic process"/>
    <property type="evidence" value="ECO:0007669"/>
    <property type="project" value="InterPro"/>
</dbReference>
<reference evidence="14" key="1">
    <citation type="journal article" date="2020" name="Stud. Mycol.">
        <title>101 Dothideomycetes genomes: a test case for predicting lifestyles and emergence of pathogens.</title>
        <authorList>
            <person name="Haridas S."/>
            <person name="Albert R."/>
            <person name="Binder M."/>
            <person name="Bloem J."/>
            <person name="Labutti K."/>
            <person name="Salamov A."/>
            <person name="Andreopoulos B."/>
            <person name="Baker S."/>
            <person name="Barry K."/>
            <person name="Bills G."/>
            <person name="Bluhm B."/>
            <person name="Cannon C."/>
            <person name="Castanera R."/>
            <person name="Culley D."/>
            <person name="Daum C."/>
            <person name="Ezra D."/>
            <person name="Gonzalez J."/>
            <person name="Henrissat B."/>
            <person name="Kuo A."/>
            <person name="Liang C."/>
            <person name="Lipzen A."/>
            <person name="Lutzoni F."/>
            <person name="Magnuson J."/>
            <person name="Mondo S."/>
            <person name="Nolan M."/>
            <person name="Ohm R."/>
            <person name="Pangilinan J."/>
            <person name="Park H.-J."/>
            <person name="Ramirez L."/>
            <person name="Alfaro M."/>
            <person name="Sun H."/>
            <person name="Tritt A."/>
            <person name="Yoshinaga Y."/>
            <person name="Zwiers L.-H."/>
            <person name="Turgeon B."/>
            <person name="Goodwin S."/>
            <person name="Spatafora J."/>
            <person name="Crous P."/>
            <person name="Grigoriev I."/>
        </authorList>
    </citation>
    <scope>NUCLEOTIDE SEQUENCE</scope>
    <source>
        <strain evidence="14">ATCC 16933</strain>
    </source>
</reference>
<protein>
    <recommendedName>
        <fullName evidence="4">Orotidine 5'-phosphate decarboxylase</fullName>
        <ecNumber evidence="3">4.1.1.23</ecNumber>
    </recommendedName>
    <alternativeName>
        <fullName evidence="9">OMP decarboxylase</fullName>
    </alternativeName>
    <alternativeName>
        <fullName evidence="8">Uridine 5'-monophosphate synthase</fullName>
    </alternativeName>
</protein>
<evidence type="ECO:0000256" key="6">
    <source>
        <dbReference type="ARBA" id="ARBA00022975"/>
    </source>
</evidence>
<keyword evidence="7" id="KW-0456">Lyase</keyword>
<evidence type="ECO:0000256" key="3">
    <source>
        <dbReference type="ARBA" id="ARBA00012321"/>
    </source>
</evidence>
<feature type="binding site" evidence="11">
    <location>
        <position position="347"/>
    </location>
    <ligand>
        <name>substrate</name>
    </ligand>
</feature>
<dbReference type="Gene3D" id="3.20.20.70">
    <property type="entry name" value="Aldolase class I"/>
    <property type="match status" value="2"/>
</dbReference>
<accession>A0A6A6PD07</accession>
<feature type="binding site" evidence="11">
    <location>
        <position position="83"/>
    </location>
    <ligand>
        <name>substrate</name>
    </ligand>
</feature>
<feature type="active site" description="For OMPdecase activity" evidence="10">
    <location>
        <position position="119"/>
    </location>
</feature>
<evidence type="ECO:0000259" key="13">
    <source>
        <dbReference type="SMART" id="SM00934"/>
    </source>
</evidence>
<feature type="compositionally biased region" description="Basic residues" evidence="12">
    <location>
        <begin position="193"/>
        <end position="203"/>
    </location>
</feature>
<evidence type="ECO:0000256" key="8">
    <source>
        <dbReference type="ARBA" id="ARBA00031744"/>
    </source>
</evidence>
<dbReference type="GO" id="GO:0044205">
    <property type="term" value="P:'de novo' UMP biosynthetic process"/>
    <property type="evidence" value="ECO:0007669"/>
    <property type="project" value="UniProtKB-UniPathway"/>
</dbReference>
<dbReference type="InterPro" id="IPR018089">
    <property type="entry name" value="OMPdecase_AS"/>
</dbReference>
<evidence type="ECO:0000256" key="1">
    <source>
        <dbReference type="ARBA" id="ARBA00004861"/>
    </source>
</evidence>
<feature type="binding site" evidence="11">
    <location>
        <position position="367"/>
    </location>
    <ligand>
        <name>substrate</name>
    </ligand>
</feature>
<evidence type="ECO:0000313" key="15">
    <source>
        <dbReference type="Proteomes" id="UP000799766"/>
    </source>
</evidence>
<feature type="region of interest" description="Disordered" evidence="12">
    <location>
        <begin position="170"/>
        <end position="240"/>
    </location>
</feature>
<sequence>MPSTDDRDPDQSLSSAAVPARHPTLTQTYLTRAFLPGTPPLTSYLLRLIAYKQTNLCLSADVGTSAELLAVADELGDSICVLKTHCDIVADWTERTARALVAIARRRRFLIFEDRKFGDIGSTVQKQYAAGPLRIASWAELTNAHVFPGPAIITALKEAADQTIAAYNTGVHTEISAEPRPDDSDDDDEGYHHGRRDRGRKGGRTGADDDDDAASTALTEQAMRRHDSISQNSRDDDDDATLPAAAAADRAARLARLERLGPAPYVRGLLLVAQMSSAGSLCAGAYTEACVGMARRRRDFVVGFIAQEGLNAEEGDNFVSLTPGVGLAPAAGGAGGAERGGVDGLGQLYVSPRTAVLERGSDVVIVGRGILGAKDRRAEAERYREEAWRAYEERVRSG</sequence>
<dbReference type="Proteomes" id="UP000799766">
    <property type="component" value="Unassembled WGS sequence"/>
</dbReference>
<evidence type="ECO:0000256" key="9">
    <source>
        <dbReference type="ARBA" id="ARBA00033428"/>
    </source>
</evidence>
<dbReference type="PROSITE" id="PS00156">
    <property type="entry name" value="OMPDECASE"/>
    <property type="match status" value="1"/>
</dbReference>
<dbReference type="InterPro" id="IPR013785">
    <property type="entry name" value="Aldolase_TIM"/>
</dbReference>
<dbReference type="PANTHER" id="PTHR32119">
    <property type="entry name" value="OROTIDINE 5'-PHOSPHATE DECARBOXYLASE"/>
    <property type="match status" value="1"/>
</dbReference>
<dbReference type="EC" id="4.1.1.23" evidence="3"/>
<keyword evidence="5" id="KW-0210">Decarboxylase</keyword>
<evidence type="ECO:0000256" key="5">
    <source>
        <dbReference type="ARBA" id="ARBA00022793"/>
    </source>
</evidence>
<dbReference type="InterPro" id="IPR001754">
    <property type="entry name" value="OMPdeCOase_dom"/>
</dbReference>
<evidence type="ECO:0000256" key="10">
    <source>
        <dbReference type="PIRSR" id="PIRSR614732-1"/>
    </source>
</evidence>
<comment type="pathway">
    <text evidence="1">Pyrimidine metabolism; UMP biosynthesis via de novo pathway; UMP from orotate: step 2/2.</text>
</comment>
<evidence type="ECO:0000256" key="11">
    <source>
        <dbReference type="PIRSR" id="PIRSR614732-2"/>
    </source>
</evidence>
<dbReference type="SMART" id="SM00934">
    <property type="entry name" value="OMPdecase"/>
    <property type="match status" value="1"/>
</dbReference>
<feature type="domain" description="Orotidine 5'-phosphate decarboxylase" evidence="13">
    <location>
        <begin position="55"/>
        <end position="383"/>
    </location>
</feature>
<evidence type="ECO:0000256" key="2">
    <source>
        <dbReference type="ARBA" id="ARBA00011018"/>
    </source>
</evidence>
<feature type="binding site" evidence="11">
    <location>
        <position position="61"/>
    </location>
    <ligand>
        <name>substrate</name>
    </ligand>
</feature>
<dbReference type="InterPro" id="IPR011060">
    <property type="entry name" value="RibuloseP-bd_barrel"/>
</dbReference>
<dbReference type="SUPFAM" id="SSF51366">
    <property type="entry name" value="Ribulose-phoshate binding barrel"/>
    <property type="match status" value="1"/>
</dbReference>
<evidence type="ECO:0000256" key="4">
    <source>
        <dbReference type="ARBA" id="ARBA00021923"/>
    </source>
</evidence>
<feature type="active site" description="For OMPdecase activity" evidence="10">
    <location>
        <position position="116"/>
    </location>
</feature>
<keyword evidence="15" id="KW-1185">Reference proteome</keyword>
<proteinExistence type="inferred from homology"/>
<evidence type="ECO:0000313" key="14">
    <source>
        <dbReference type="EMBL" id="KAF2461836.1"/>
    </source>
</evidence>
<dbReference type="EMBL" id="MU001670">
    <property type="protein sequence ID" value="KAF2461836.1"/>
    <property type="molecule type" value="Genomic_DNA"/>
</dbReference>
<evidence type="ECO:0000256" key="12">
    <source>
        <dbReference type="SAM" id="MobiDB-lite"/>
    </source>
</evidence>
<feature type="binding site" evidence="11">
    <location>
        <position position="368"/>
    </location>
    <ligand>
        <name>substrate</name>
    </ligand>
</feature>
<name>A0A6A6PD07_9PEZI</name>
<comment type="similarity">
    <text evidence="2">Belongs to the OMP decarboxylase family.</text>
</comment>
<dbReference type="UniPathway" id="UPA00070">
    <property type="reaction ID" value="UER00120"/>
</dbReference>
<dbReference type="GO" id="GO:0005829">
    <property type="term" value="C:cytosol"/>
    <property type="evidence" value="ECO:0007669"/>
    <property type="project" value="TreeGrafter"/>
</dbReference>
<dbReference type="CDD" id="cd04725">
    <property type="entry name" value="OMP_decarboxylase_like"/>
    <property type="match status" value="1"/>
</dbReference>